<keyword evidence="4" id="KW-0119">Carbohydrate metabolism</keyword>
<keyword evidence="1" id="KW-0479">Metal-binding</keyword>
<evidence type="ECO:0000256" key="3">
    <source>
        <dbReference type="ARBA" id="ARBA00023211"/>
    </source>
</evidence>
<dbReference type="Pfam" id="PF03320">
    <property type="entry name" value="FBPase_glpX"/>
    <property type="match status" value="1"/>
</dbReference>
<evidence type="ECO:0000256" key="1">
    <source>
        <dbReference type="ARBA" id="ARBA00022723"/>
    </source>
</evidence>
<keyword evidence="3" id="KW-0464">Manganese</keyword>
<proteinExistence type="predicted"/>
<dbReference type="GO" id="GO:0005829">
    <property type="term" value="C:cytosol"/>
    <property type="evidence" value="ECO:0007669"/>
    <property type="project" value="TreeGrafter"/>
</dbReference>
<dbReference type="Gene3D" id="3.40.190.90">
    <property type="match status" value="1"/>
</dbReference>
<name>A0A381WSD6_9ZZZZ</name>
<dbReference type="PIRSF" id="PIRSF004532">
    <property type="entry name" value="GlpX"/>
    <property type="match status" value="1"/>
</dbReference>
<dbReference type="Gene3D" id="3.30.540.10">
    <property type="entry name" value="Fructose-1,6-Bisphosphatase, subunit A, domain 1"/>
    <property type="match status" value="1"/>
</dbReference>
<sequence length="315" mass="34522">MVPRLKKLAPYFLRATEQAAIACGKLRGCRDKNKADDAAVKAMRKAFDSIPVHARVAIGEGEMDQAPMLYIGEELGKGLLDLSLPQVDIAVDPLECTSHCAFDLPNSICVLAVAPRGTLFHGLECYMDKIAGSPALKNKISLEISVEENIRSVSETLKKPIKKLKVIILDRPRNESKINTMRQLGVNMELIQNGDIVGAMRAVDGDADLLLGIGSAPEGVITAAAVKGLNGVFEGKLYFHDQTYQDRAEEILQNDAHKIWKMDTLCSSNNALFIATGVCDGWLPGVQYNSEEIKTWSRIIYVETGEVKTIETIHN</sequence>
<dbReference type="GO" id="GO:0046872">
    <property type="term" value="F:metal ion binding"/>
    <property type="evidence" value="ECO:0007669"/>
    <property type="project" value="UniProtKB-KW"/>
</dbReference>
<evidence type="ECO:0000256" key="2">
    <source>
        <dbReference type="ARBA" id="ARBA00022801"/>
    </source>
</evidence>
<dbReference type="PANTHER" id="PTHR30447">
    <property type="entry name" value="FRUCTOSE-1,6-BISPHOSPHATASE CLASS 2"/>
    <property type="match status" value="1"/>
</dbReference>
<accession>A0A381WSD6</accession>
<keyword evidence="2" id="KW-0378">Hydrolase</keyword>
<dbReference type="AlphaFoldDB" id="A0A381WSD6"/>
<dbReference type="GO" id="GO:0042132">
    <property type="term" value="F:fructose 1,6-bisphosphate 1-phosphatase activity"/>
    <property type="evidence" value="ECO:0007669"/>
    <property type="project" value="InterPro"/>
</dbReference>
<evidence type="ECO:0000256" key="4">
    <source>
        <dbReference type="ARBA" id="ARBA00023277"/>
    </source>
</evidence>
<reference evidence="5" key="1">
    <citation type="submission" date="2018-05" db="EMBL/GenBank/DDBJ databases">
        <authorList>
            <person name="Lanie J.A."/>
            <person name="Ng W.-L."/>
            <person name="Kazmierczak K.M."/>
            <person name="Andrzejewski T.M."/>
            <person name="Davidsen T.M."/>
            <person name="Wayne K.J."/>
            <person name="Tettelin H."/>
            <person name="Glass J.I."/>
            <person name="Rusch D."/>
            <person name="Podicherti R."/>
            <person name="Tsui H.-C.T."/>
            <person name="Winkler M.E."/>
        </authorList>
    </citation>
    <scope>NUCLEOTIDE SEQUENCE</scope>
</reference>
<protein>
    <recommendedName>
        <fullName evidence="6">Fructose-bisphosphatase</fullName>
    </recommendedName>
</protein>
<dbReference type="GO" id="GO:0006094">
    <property type="term" value="P:gluconeogenesis"/>
    <property type="evidence" value="ECO:0007669"/>
    <property type="project" value="InterPro"/>
</dbReference>
<dbReference type="SUPFAM" id="SSF56655">
    <property type="entry name" value="Carbohydrate phosphatase"/>
    <property type="match status" value="1"/>
</dbReference>
<dbReference type="NCBIfam" id="TIGR00330">
    <property type="entry name" value="glpX"/>
    <property type="match status" value="1"/>
</dbReference>
<dbReference type="EMBL" id="UINC01012695">
    <property type="protein sequence ID" value="SVA55292.1"/>
    <property type="molecule type" value="Genomic_DNA"/>
</dbReference>
<evidence type="ECO:0008006" key="6">
    <source>
        <dbReference type="Google" id="ProtNLM"/>
    </source>
</evidence>
<evidence type="ECO:0000313" key="5">
    <source>
        <dbReference type="EMBL" id="SVA55292.1"/>
    </source>
</evidence>
<dbReference type="GO" id="GO:0006071">
    <property type="term" value="P:glycerol metabolic process"/>
    <property type="evidence" value="ECO:0007669"/>
    <property type="project" value="InterPro"/>
</dbReference>
<dbReference type="GO" id="GO:0030388">
    <property type="term" value="P:fructose 1,6-bisphosphate metabolic process"/>
    <property type="evidence" value="ECO:0007669"/>
    <property type="project" value="TreeGrafter"/>
</dbReference>
<dbReference type="InterPro" id="IPR004464">
    <property type="entry name" value="FBPase_class-2/SBPase"/>
</dbReference>
<gene>
    <name evidence="5" type="ORF">METZ01_LOCUS108146</name>
</gene>
<dbReference type="PANTHER" id="PTHR30447:SF0">
    <property type="entry name" value="FRUCTOSE-1,6-BISPHOSPHATASE 1 CLASS 2-RELATED"/>
    <property type="match status" value="1"/>
</dbReference>
<organism evidence="5">
    <name type="scientific">marine metagenome</name>
    <dbReference type="NCBI Taxonomy" id="408172"/>
    <lineage>
        <taxon>unclassified sequences</taxon>
        <taxon>metagenomes</taxon>
        <taxon>ecological metagenomes</taxon>
    </lineage>
</organism>